<sequence>ARGARGHATGAQGRHSAVRRPGGLNGPHRDARPGGRHGGRRRGGRPDGARRRR</sequence>
<name>A0A6J4HZC0_9ACTN</name>
<reference evidence="2" key="1">
    <citation type="submission" date="2020-02" db="EMBL/GenBank/DDBJ databases">
        <authorList>
            <person name="Meier V. D."/>
        </authorList>
    </citation>
    <scope>NUCLEOTIDE SEQUENCE</scope>
    <source>
        <strain evidence="2">AVDCRST_MAG50</strain>
    </source>
</reference>
<feature type="region of interest" description="Disordered" evidence="1">
    <location>
        <begin position="1"/>
        <end position="53"/>
    </location>
</feature>
<gene>
    <name evidence="2" type="ORF">AVDCRST_MAG50-1461</name>
</gene>
<feature type="non-terminal residue" evidence="2">
    <location>
        <position position="1"/>
    </location>
</feature>
<feature type="compositionally biased region" description="Basic and acidic residues" evidence="1">
    <location>
        <begin position="44"/>
        <end position="53"/>
    </location>
</feature>
<evidence type="ECO:0000313" key="2">
    <source>
        <dbReference type="EMBL" id="CAA9237231.1"/>
    </source>
</evidence>
<organism evidence="2">
    <name type="scientific">uncultured Acidimicrobiales bacterium</name>
    <dbReference type="NCBI Taxonomy" id="310071"/>
    <lineage>
        <taxon>Bacteria</taxon>
        <taxon>Bacillati</taxon>
        <taxon>Actinomycetota</taxon>
        <taxon>Acidimicrobiia</taxon>
        <taxon>Acidimicrobiales</taxon>
        <taxon>environmental samples</taxon>
    </lineage>
</organism>
<dbReference type="EMBL" id="CADCTF010000084">
    <property type="protein sequence ID" value="CAA9237231.1"/>
    <property type="molecule type" value="Genomic_DNA"/>
</dbReference>
<evidence type="ECO:0000256" key="1">
    <source>
        <dbReference type="SAM" id="MobiDB-lite"/>
    </source>
</evidence>
<feature type="compositionally biased region" description="Basic residues" evidence="1">
    <location>
        <begin position="34"/>
        <end position="43"/>
    </location>
</feature>
<accession>A0A6J4HZC0</accession>
<feature type="non-terminal residue" evidence="2">
    <location>
        <position position="53"/>
    </location>
</feature>
<protein>
    <submittedName>
        <fullName evidence="2">Uncharacterized protein</fullName>
    </submittedName>
</protein>
<dbReference type="AlphaFoldDB" id="A0A6J4HZC0"/>
<proteinExistence type="predicted"/>